<reference evidence="7 8" key="1">
    <citation type="submission" date="2009-08" db="EMBL/GenBank/DDBJ databases">
        <title>The Genome Sequence of Spizellomyces punctatus strain DAOM BR117.</title>
        <authorList>
            <consortium name="The Broad Institute Genome Sequencing Platform"/>
            <person name="Russ C."/>
            <person name="Cuomo C."/>
            <person name="Shea T."/>
            <person name="Young S.K."/>
            <person name="Zeng Q."/>
            <person name="Koehrsen M."/>
            <person name="Haas B."/>
            <person name="Borodovsky M."/>
            <person name="Guigo R."/>
            <person name="Alvarado L."/>
            <person name="Berlin A."/>
            <person name="Bochicchio J."/>
            <person name="Borenstein D."/>
            <person name="Chapman S."/>
            <person name="Chen Z."/>
            <person name="Engels R."/>
            <person name="Freedman E."/>
            <person name="Gellesch M."/>
            <person name="Goldberg J."/>
            <person name="Griggs A."/>
            <person name="Gujja S."/>
            <person name="Heiman D."/>
            <person name="Hepburn T."/>
            <person name="Howarth C."/>
            <person name="Jen D."/>
            <person name="Larson L."/>
            <person name="Lewis B."/>
            <person name="Mehta T."/>
            <person name="Park D."/>
            <person name="Pearson M."/>
            <person name="Roberts A."/>
            <person name="Saif S."/>
            <person name="Shenoy N."/>
            <person name="Sisk P."/>
            <person name="Stolte C."/>
            <person name="Sykes S."/>
            <person name="Thomson T."/>
            <person name="Walk T."/>
            <person name="White J."/>
            <person name="Yandava C."/>
            <person name="Burger G."/>
            <person name="Gray M.W."/>
            <person name="Holland P.W.H."/>
            <person name="King N."/>
            <person name="Lang F.B.F."/>
            <person name="Roger A.J."/>
            <person name="Ruiz-Trillo I."/>
            <person name="Lander E."/>
            <person name="Nusbaum C."/>
        </authorList>
    </citation>
    <scope>NUCLEOTIDE SEQUENCE [LARGE SCALE GENOMIC DNA]</scope>
    <source>
        <strain evidence="7 8">DAOM BR117</strain>
    </source>
</reference>
<keyword evidence="3" id="KW-0808">Transferase</keyword>
<dbReference type="RefSeq" id="XP_016604617.1">
    <property type="nucleotide sequence ID" value="XM_016756319.1"/>
</dbReference>
<name>A0A0L0H5V7_SPIPD</name>
<dbReference type="Gene3D" id="3.90.550.10">
    <property type="entry name" value="Spore Coat Polysaccharide Biosynthesis Protein SpsA, Chain A"/>
    <property type="match status" value="1"/>
</dbReference>
<feature type="transmembrane region" description="Helical" evidence="5">
    <location>
        <begin position="169"/>
        <end position="188"/>
    </location>
</feature>
<gene>
    <name evidence="7" type="ORF">SPPG_08162</name>
</gene>
<organism evidence="7 8">
    <name type="scientific">Spizellomyces punctatus (strain DAOM BR117)</name>
    <dbReference type="NCBI Taxonomy" id="645134"/>
    <lineage>
        <taxon>Eukaryota</taxon>
        <taxon>Fungi</taxon>
        <taxon>Fungi incertae sedis</taxon>
        <taxon>Chytridiomycota</taxon>
        <taxon>Chytridiomycota incertae sedis</taxon>
        <taxon>Chytridiomycetes</taxon>
        <taxon>Spizellomycetales</taxon>
        <taxon>Spizellomycetaceae</taxon>
        <taxon>Spizellomyces</taxon>
    </lineage>
</organism>
<accession>A0A0L0H5V7</accession>
<feature type="transmembrane region" description="Helical" evidence="5">
    <location>
        <begin position="297"/>
        <end position="317"/>
    </location>
</feature>
<feature type="transmembrane region" description="Helical" evidence="5">
    <location>
        <begin position="29"/>
        <end position="46"/>
    </location>
</feature>
<evidence type="ECO:0000256" key="3">
    <source>
        <dbReference type="ARBA" id="ARBA00022679"/>
    </source>
</evidence>
<dbReference type="VEuPathDB" id="FungiDB:SPPG_08162"/>
<feature type="region of interest" description="Disordered" evidence="4">
    <location>
        <begin position="1"/>
        <end position="20"/>
    </location>
</feature>
<keyword evidence="5" id="KW-0472">Membrane</keyword>
<sequence length="1155" mass="128075">MTNATRSRSSAHPTLVSQMQSKDEGHRHVYAAIIGYIAANAAKVFTRKLIYASADAEFTFDLALFVSLSCHLCDLAFTNALSGATESHSAPFLRGVVAAVSDVLENWSLALLPISVFQILWMLHTPCAAILRYVLVRSRYGTSSIVFHSIWLLGIALATQCSVDSIDSTALFITAIGILLKVLLHIDCRVKDGAAGGADTSCSISYHRTVILAGSSLLLILCRRGYISQFQQAFEIGTIGGWFLITCLLTAMWHPAALNLRHSSTVRPRYGILDDVKSIIVVGLAFFTHEYGWIPDAAVSMSPLLATGMGLIAVGVARSSYIIHREAGLSGAYDDEVIRGSVDNGGLSIQVLPGPKRAEKKVRTDLRPYRKRGSILLLSTIFLLGLFYGMFGIRDNLKRYLPEHTISEQEIDVELWNEKLPDTEEIITDNWSNDEEFPFGVSSEARPRRLHDSTFYTQTPIHPARPRNQFVTQAAAAADKPMLTLLTVTQNPRPLLETETTPFVRQQSLQAFKWVIVNDHSDKPEALEMLNRIAALDSRITIVNNTGERGVSAARTFALQHVNTPYQAFLDDDDLRELVAYEQAVWLLETNPHLDIASWYMVTFGTSADISLAGPHMGSKLKKENTVPSGAVVRHSATRNCSIFDPVLTHGGEDYDFWLCLAESGSWGATIPEYSYWYRIGTGHNWSNFGKAWEKTHAYINEKHSGPQTWPAHDIPASQPFESIEWLPPFLNSVAPSSKRRALFLIDSFRGDIPGRRILGMVGDLARLGWRITVVAVLNQSDELRSEYYMYTHDIFVLPMFLRTVDFPRFLVYLTNSRRIQALLISESVFGYDALPSLCAHLPRQTAVFDYVHAADMGWRSGGFATMSALNGNCIYRTMTGSPHVHDIILQRNGARKPDSVLHLERGINIMYLSPKRDLNAARRAVFKGERGVSSACVVAYTGTVIDASKVVDIALALKKLLKRRTLVMVPLRGTPLQNAVRQAWTATGRSEVVNFFEEEYMSDERYRLLAAASNVVLALSLSSVDTALLAMASGVPVVSSQDIRSLLPETSGNPLRNMNSTNTVSELASDLFSLCDSTSSLPVDVRRRAAKVLQKSSHRSQLAAILTAGNDYVRPNSNESEMSIYNALATVLNDERRYVDAYEQQIRLPGYHPS</sequence>
<comment type="similarity">
    <text evidence="1">Belongs to the glycosyltransferase 2 family.</text>
</comment>
<dbReference type="STRING" id="645134.A0A0L0H5V7"/>
<dbReference type="PANTHER" id="PTHR43685">
    <property type="entry name" value="GLYCOSYLTRANSFERASE"/>
    <property type="match status" value="1"/>
</dbReference>
<feature type="transmembrane region" description="Helical" evidence="5">
    <location>
        <begin position="239"/>
        <end position="260"/>
    </location>
</feature>
<feature type="transmembrane region" description="Helical" evidence="5">
    <location>
        <begin position="373"/>
        <end position="391"/>
    </location>
</feature>
<evidence type="ECO:0000256" key="1">
    <source>
        <dbReference type="ARBA" id="ARBA00006739"/>
    </source>
</evidence>
<evidence type="ECO:0000259" key="6">
    <source>
        <dbReference type="Pfam" id="PF00535"/>
    </source>
</evidence>
<feature type="transmembrane region" description="Helical" evidence="5">
    <location>
        <begin position="110"/>
        <end position="133"/>
    </location>
</feature>
<evidence type="ECO:0000256" key="4">
    <source>
        <dbReference type="SAM" id="MobiDB-lite"/>
    </source>
</evidence>
<dbReference type="PANTHER" id="PTHR43685:SF5">
    <property type="entry name" value="GLYCOSYLTRANSFERASE EPSE-RELATED"/>
    <property type="match status" value="1"/>
</dbReference>
<dbReference type="CDD" id="cd00761">
    <property type="entry name" value="Glyco_tranf_GTA_type"/>
    <property type="match status" value="1"/>
</dbReference>
<evidence type="ECO:0000256" key="5">
    <source>
        <dbReference type="SAM" id="Phobius"/>
    </source>
</evidence>
<proteinExistence type="inferred from homology"/>
<dbReference type="InterPro" id="IPR050834">
    <property type="entry name" value="Glycosyltransf_2"/>
</dbReference>
<feature type="transmembrane region" description="Helical" evidence="5">
    <location>
        <begin position="145"/>
        <end position="163"/>
    </location>
</feature>
<keyword evidence="8" id="KW-1185">Reference proteome</keyword>
<dbReference type="GeneID" id="27691339"/>
<protein>
    <recommendedName>
        <fullName evidence="6">Glycosyltransferase 2-like domain-containing protein</fullName>
    </recommendedName>
</protein>
<dbReference type="EMBL" id="KQ257468">
    <property type="protein sequence ID" value="KNC96577.1"/>
    <property type="molecule type" value="Genomic_DNA"/>
</dbReference>
<dbReference type="AlphaFoldDB" id="A0A0L0H5V7"/>
<keyword evidence="5" id="KW-0812">Transmembrane</keyword>
<evidence type="ECO:0000256" key="2">
    <source>
        <dbReference type="ARBA" id="ARBA00022676"/>
    </source>
</evidence>
<evidence type="ECO:0000313" key="7">
    <source>
        <dbReference type="EMBL" id="KNC96577.1"/>
    </source>
</evidence>
<keyword evidence="2" id="KW-0328">Glycosyltransferase</keyword>
<feature type="domain" description="Glycosyltransferase 2-like" evidence="6">
    <location>
        <begin position="504"/>
        <end position="613"/>
    </location>
</feature>
<dbReference type="Pfam" id="PF00535">
    <property type="entry name" value="Glycos_transf_2"/>
    <property type="match status" value="1"/>
</dbReference>
<dbReference type="InterPro" id="IPR029044">
    <property type="entry name" value="Nucleotide-diphossugar_trans"/>
</dbReference>
<dbReference type="InterPro" id="IPR001173">
    <property type="entry name" value="Glyco_trans_2-like"/>
</dbReference>
<dbReference type="GO" id="GO:0016757">
    <property type="term" value="F:glycosyltransferase activity"/>
    <property type="evidence" value="ECO:0007669"/>
    <property type="project" value="UniProtKB-KW"/>
</dbReference>
<dbReference type="OrthoDB" id="2162159at2759"/>
<dbReference type="SUPFAM" id="SSF53448">
    <property type="entry name" value="Nucleotide-diphospho-sugar transferases"/>
    <property type="match status" value="1"/>
</dbReference>
<dbReference type="eggNOG" id="ENOG502SFQB">
    <property type="taxonomic scope" value="Eukaryota"/>
</dbReference>
<dbReference type="InParanoid" id="A0A0L0H5V7"/>
<dbReference type="Proteomes" id="UP000053201">
    <property type="component" value="Unassembled WGS sequence"/>
</dbReference>
<keyword evidence="5" id="KW-1133">Transmembrane helix</keyword>
<dbReference type="SUPFAM" id="SSF53756">
    <property type="entry name" value="UDP-Glycosyltransferase/glycogen phosphorylase"/>
    <property type="match status" value="1"/>
</dbReference>
<evidence type="ECO:0000313" key="8">
    <source>
        <dbReference type="Proteomes" id="UP000053201"/>
    </source>
</evidence>